<protein>
    <recommendedName>
        <fullName evidence="3">DUF4408 domain-containing protein</fullName>
    </recommendedName>
</protein>
<evidence type="ECO:0000256" key="2">
    <source>
        <dbReference type="SAM" id="Phobius"/>
    </source>
</evidence>
<name>A0A7N0RBV2_KALFE</name>
<keyword evidence="2" id="KW-0472">Membrane</keyword>
<dbReference type="PANTHER" id="PTHR33098:SF114">
    <property type="entry name" value="DUF4408 DOMAIN-CONTAINING PROTEIN"/>
    <property type="match status" value="1"/>
</dbReference>
<dbReference type="PANTHER" id="PTHR33098">
    <property type="entry name" value="COTTON FIBER (DUF761)"/>
    <property type="match status" value="1"/>
</dbReference>
<dbReference type="AlphaFoldDB" id="A0A7N0RBV2"/>
<evidence type="ECO:0000256" key="1">
    <source>
        <dbReference type="SAM" id="MobiDB-lite"/>
    </source>
</evidence>
<evidence type="ECO:0000313" key="5">
    <source>
        <dbReference type="Proteomes" id="UP000594263"/>
    </source>
</evidence>
<feature type="transmembrane region" description="Helical" evidence="2">
    <location>
        <begin position="69"/>
        <end position="87"/>
    </location>
</feature>
<evidence type="ECO:0000259" key="3">
    <source>
        <dbReference type="Pfam" id="PF14364"/>
    </source>
</evidence>
<dbReference type="OMA" id="STLPQFW"/>
<keyword evidence="5" id="KW-1185">Reference proteome</keyword>
<dbReference type="InterPro" id="IPR025520">
    <property type="entry name" value="DUF4408"/>
</dbReference>
<feature type="transmembrane region" description="Helical" evidence="2">
    <location>
        <begin position="27"/>
        <end position="49"/>
    </location>
</feature>
<organism evidence="4 5">
    <name type="scientific">Kalanchoe fedtschenkoi</name>
    <name type="common">Lavender scallops</name>
    <name type="synonym">South American air plant</name>
    <dbReference type="NCBI Taxonomy" id="63787"/>
    <lineage>
        <taxon>Eukaryota</taxon>
        <taxon>Viridiplantae</taxon>
        <taxon>Streptophyta</taxon>
        <taxon>Embryophyta</taxon>
        <taxon>Tracheophyta</taxon>
        <taxon>Spermatophyta</taxon>
        <taxon>Magnoliopsida</taxon>
        <taxon>eudicotyledons</taxon>
        <taxon>Gunneridae</taxon>
        <taxon>Pentapetalae</taxon>
        <taxon>Saxifragales</taxon>
        <taxon>Crassulaceae</taxon>
        <taxon>Kalanchoe</taxon>
    </lineage>
</organism>
<dbReference type="EnsemblPlants" id="Kaladp0008s0183.1.v1.1">
    <property type="protein sequence ID" value="Kaladp0008s0183.1.v1.1.CDS.1"/>
    <property type="gene ID" value="Kaladp0008s0183.v1.1"/>
</dbReference>
<evidence type="ECO:0000313" key="4">
    <source>
        <dbReference type="EnsemblPlants" id="Kaladp0008s0183.1.v1.1.CDS.1"/>
    </source>
</evidence>
<accession>A0A7N0RBV2</accession>
<proteinExistence type="predicted"/>
<sequence length="288" mass="31692">MADLLARSTSFSSSGARLETAVWAAKLMLLSIGTVSTVLLFKVALIPCLLDLILPRALTCLRTWLSPPYIYIILNFIIISIAASSSFHNHPHPPSKLPHEPGGEPAESGDGKSESADVISKDVVSFFSTDAAADMVSEISEPEAEVAKQELGMSSDALSDSENSPPVEEEEGDSSYEDTLDGTWRAIMEGKGTVKKPLLKKSDTWNATRTPASPLAEVSNLRPVMRKWETFRERARTGEGVLRREALLSSQDSLTERVEAFINKCNNDMRMERQQSELRYTNMVQQAT</sequence>
<dbReference type="Pfam" id="PF05553">
    <property type="entry name" value="DUF761"/>
    <property type="match status" value="1"/>
</dbReference>
<feature type="compositionally biased region" description="Acidic residues" evidence="1">
    <location>
        <begin position="167"/>
        <end position="177"/>
    </location>
</feature>
<feature type="domain" description="DUF4408" evidence="3">
    <location>
        <begin position="55"/>
        <end position="87"/>
    </location>
</feature>
<feature type="region of interest" description="Disordered" evidence="1">
    <location>
        <begin position="90"/>
        <end position="114"/>
    </location>
</feature>
<dbReference type="Pfam" id="PF14364">
    <property type="entry name" value="DUF4408"/>
    <property type="match status" value="1"/>
</dbReference>
<feature type="region of interest" description="Disordered" evidence="1">
    <location>
        <begin position="139"/>
        <end position="177"/>
    </location>
</feature>
<dbReference type="Proteomes" id="UP000594263">
    <property type="component" value="Unplaced"/>
</dbReference>
<dbReference type="InterPro" id="IPR008480">
    <property type="entry name" value="DUF761_pln"/>
</dbReference>
<keyword evidence="2" id="KW-1133">Transmembrane helix</keyword>
<reference evidence="4" key="1">
    <citation type="submission" date="2021-01" db="UniProtKB">
        <authorList>
            <consortium name="EnsemblPlants"/>
        </authorList>
    </citation>
    <scope>IDENTIFICATION</scope>
</reference>
<dbReference type="Gramene" id="Kaladp0008s0183.1.v1.1">
    <property type="protein sequence ID" value="Kaladp0008s0183.1.v1.1.CDS.1"/>
    <property type="gene ID" value="Kaladp0008s0183.v1.1"/>
</dbReference>
<keyword evidence="2" id="KW-0812">Transmembrane</keyword>